<proteinExistence type="predicted"/>
<evidence type="ECO:0000259" key="1">
    <source>
        <dbReference type="Pfam" id="PF00561"/>
    </source>
</evidence>
<dbReference type="PRINTS" id="PR00111">
    <property type="entry name" value="ABHYDROLASE"/>
</dbReference>
<dbReference type="OrthoDB" id="19657at2759"/>
<keyword evidence="3" id="KW-1185">Reference proteome</keyword>
<dbReference type="Pfam" id="PF00561">
    <property type="entry name" value="Abhydrolase_1"/>
    <property type="match status" value="1"/>
</dbReference>
<gene>
    <name evidence="2" type="ORF">GJ744_008594</name>
</gene>
<name>A0A8H7E540_9EURO</name>
<protein>
    <recommendedName>
        <fullName evidence="1">AB hydrolase-1 domain-containing protein</fullName>
    </recommendedName>
</protein>
<dbReference type="InterPro" id="IPR000073">
    <property type="entry name" value="AB_hydrolase_1"/>
</dbReference>
<dbReference type="AlphaFoldDB" id="A0A8H7E540"/>
<dbReference type="SUPFAM" id="SSF53474">
    <property type="entry name" value="alpha/beta-Hydrolases"/>
    <property type="match status" value="1"/>
</dbReference>
<dbReference type="EMBL" id="JAACFV010000048">
    <property type="protein sequence ID" value="KAF7508885.1"/>
    <property type="molecule type" value="Genomic_DNA"/>
</dbReference>
<comment type="caution">
    <text evidence="2">The sequence shown here is derived from an EMBL/GenBank/DDBJ whole genome shotgun (WGS) entry which is preliminary data.</text>
</comment>
<feature type="domain" description="AB hydrolase-1" evidence="1">
    <location>
        <begin position="80"/>
        <end position="310"/>
    </location>
</feature>
<dbReference type="Proteomes" id="UP000606974">
    <property type="component" value="Unassembled WGS sequence"/>
</dbReference>
<accession>A0A8H7E540</accession>
<dbReference type="InterPro" id="IPR029058">
    <property type="entry name" value="AB_hydrolase_fold"/>
</dbReference>
<organism evidence="2 3">
    <name type="scientific">Endocarpon pusillum</name>
    <dbReference type="NCBI Taxonomy" id="364733"/>
    <lineage>
        <taxon>Eukaryota</taxon>
        <taxon>Fungi</taxon>
        <taxon>Dikarya</taxon>
        <taxon>Ascomycota</taxon>
        <taxon>Pezizomycotina</taxon>
        <taxon>Eurotiomycetes</taxon>
        <taxon>Chaetothyriomycetidae</taxon>
        <taxon>Verrucariales</taxon>
        <taxon>Verrucariaceae</taxon>
        <taxon>Endocarpon</taxon>
    </lineage>
</organism>
<dbReference type="Gene3D" id="3.40.50.1820">
    <property type="entry name" value="alpha/beta hydrolase"/>
    <property type="match status" value="1"/>
</dbReference>
<dbReference type="InterPro" id="IPR050471">
    <property type="entry name" value="AB_hydrolase"/>
</dbReference>
<reference evidence="2" key="1">
    <citation type="submission" date="2020-02" db="EMBL/GenBank/DDBJ databases">
        <authorList>
            <person name="Palmer J.M."/>
        </authorList>
    </citation>
    <scope>NUCLEOTIDE SEQUENCE</scope>
    <source>
        <strain evidence="2">EPUS1.4</strain>
        <tissue evidence="2">Thallus</tissue>
    </source>
</reference>
<evidence type="ECO:0000313" key="2">
    <source>
        <dbReference type="EMBL" id="KAF7508885.1"/>
    </source>
</evidence>
<sequence>MVPLTAAQLKEHPEFPKVTWDLQPTKKGTVPVAEGRGGPFDISYEIHGTGHICLVWIMGLGALKTAWQRQTLHFSHASPSRTSKYQSLIFDNRGMGASGKPNLRYTTTEMAHDTLDLLDTIGWTSPRQLHIIGVSMGGMIAQELALLIPSRVASLILVSTAARLENTVGFIENLRQRINLFIPKEINTQLAETKARLFSQEFLDGPDQDGGFPTNGDRFAAQELSKRMDKEGFTRKGFVLQAVAAGWHHKSAGQLRKLADEVGRERICVMHGTEDRMITYHHAEVLKRELGEGIRFERFDGRGHVLMWEEREAFNRVVEEMVEKGEKSDG</sequence>
<dbReference type="PANTHER" id="PTHR43433">
    <property type="entry name" value="HYDROLASE, ALPHA/BETA FOLD FAMILY PROTEIN"/>
    <property type="match status" value="1"/>
</dbReference>
<evidence type="ECO:0000313" key="3">
    <source>
        <dbReference type="Proteomes" id="UP000606974"/>
    </source>
</evidence>
<dbReference type="PANTHER" id="PTHR43433:SF5">
    <property type="entry name" value="AB HYDROLASE-1 DOMAIN-CONTAINING PROTEIN"/>
    <property type="match status" value="1"/>
</dbReference>